<dbReference type="SUPFAM" id="SSF56574">
    <property type="entry name" value="Serpins"/>
    <property type="match status" value="1"/>
</dbReference>
<keyword evidence="3" id="KW-0378">Hydrolase</keyword>
<dbReference type="GO" id="GO:0006508">
    <property type="term" value="P:proteolysis"/>
    <property type="evidence" value="ECO:0007669"/>
    <property type="project" value="UniProtKB-KW"/>
</dbReference>
<comment type="similarity">
    <text evidence="1">Belongs to the serpin family.</text>
</comment>
<protein>
    <submittedName>
        <fullName evidence="3">Serine protease</fullName>
    </submittedName>
</protein>
<dbReference type="Gene3D" id="3.30.497.10">
    <property type="entry name" value="Antithrombin, subunit I, domain 2"/>
    <property type="match status" value="1"/>
</dbReference>
<dbReference type="PANTHER" id="PTHR11461">
    <property type="entry name" value="SERINE PROTEASE INHIBITOR, SERPIN"/>
    <property type="match status" value="1"/>
</dbReference>
<dbReference type="InterPro" id="IPR000215">
    <property type="entry name" value="Serpin_fam"/>
</dbReference>
<organism evidence="3 4">
    <name type="scientific">Streptomyces venezuelae</name>
    <dbReference type="NCBI Taxonomy" id="54571"/>
    <lineage>
        <taxon>Bacteria</taxon>
        <taxon>Bacillati</taxon>
        <taxon>Actinomycetota</taxon>
        <taxon>Actinomycetes</taxon>
        <taxon>Kitasatosporales</taxon>
        <taxon>Streptomycetaceae</taxon>
        <taxon>Streptomyces</taxon>
    </lineage>
</organism>
<gene>
    <name evidence="3" type="ORF">DEJ46_27955</name>
</gene>
<reference evidence="3 4" key="1">
    <citation type="submission" date="2018-05" db="EMBL/GenBank/DDBJ databases">
        <title>Streptomyces venezuelae.</title>
        <authorList>
            <person name="Kim W."/>
            <person name="Lee N."/>
            <person name="Cho B.-K."/>
        </authorList>
    </citation>
    <scope>NUCLEOTIDE SEQUENCE [LARGE SCALE GENOMIC DNA]</scope>
    <source>
        <strain evidence="3 4">ATCC 15068</strain>
    </source>
</reference>
<feature type="domain" description="Serpin" evidence="2">
    <location>
        <begin position="10"/>
        <end position="386"/>
    </location>
</feature>
<dbReference type="OrthoDB" id="9764871at2"/>
<dbReference type="GO" id="GO:0008233">
    <property type="term" value="F:peptidase activity"/>
    <property type="evidence" value="ECO:0007669"/>
    <property type="project" value="UniProtKB-KW"/>
</dbReference>
<evidence type="ECO:0000256" key="1">
    <source>
        <dbReference type="RuleBase" id="RU000411"/>
    </source>
</evidence>
<keyword evidence="3" id="KW-0645">Protease</keyword>
<dbReference type="InterPro" id="IPR023796">
    <property type="entry name" value="Serpin_dom"/>
</dbReference>
<evidence type="ECO:0000313" key="3">
    <source>
        <dbReference type="EMBL" id="QES22460.1"/>
    </source>
</evidence>
<dbReference type="Proteomes" id="UP000324106">
    <property type="component" value="Chromosome"/>
</dbReference>
<dbReference type="Pfam" id="PF00079">
    <property type="entry name" value="Serpin"/>
    <property type="match status" value="1"/>
</dbReference>
<name>A0A5P2AXR9_STRVZ</name>
<dbReference type="GO" id="GO:0004867">
    <property type="term" value="F:serine-type endopeptidase inhibitor activity"/>
    <property type="evidence" value="ECO:0007669"/>
    <property type="project" value="InterPro"/>
</dbReference>
<dbReference type="RefSeq" id="WP_150270701.1">
    <property type="nucleotide sequence ID" value="NZ_CP029194.1"/>
</dbReference>
<dbReference type="PANTHER" id="PTHR11461:SF211">
    <property type="entry name" value="GH10112P-RELATED"/>
    <property type="match status" value="1"/>
</dbReference>
<evidence type="ECO:0000259" key="2">
    <source>
        <dbReference type="SMART" id="SM00093"/>
    </source>
</evidence>
<dbReference type="InterPro" id="IPR042185">
    <property type="entry name" value="Serpin_sf_2"/>
</dbReference>
<dbReference type="AlphaFoldDB" id="A0A5P2AXR9"/>
<dbReference type="Gene3D" id="2.30.39.10">
    <property type="entry name" value="Alpha-1-antitrypsin, domain 1"/>
    <property type="match status" value="1"/>
</dbReference>
<dbReference type="SMART" id="SM00093">
    <property type="entry name" value="SERPIN"/>
    <property type="match status" value="1"/>
</dbReference>
<proteinExistence type="inferred from homology"/>
<dbReference type="GO" id="GO:0005615">
    <property type="term" value="C:extracellular space"/>
    <property type="evidence" value="ECO:0007669"/>
    <property type="project" value="InterPro"/>
</dbReference>
<evidence type="ECO:0000313" key="4">
    <source>
        <dbReference type="Proteomes" id="UP000324106"/>
    </source>
</evidence>
<dbReference type="InterPro" id="IPR042178">
    <property type="entry name" value="Serpin_sf_1"/>
</dbReference>
<accession>A0A5P2AXR9</accession>
<dbReference type="EMBL" id="CP029194">
    <property type="protein sequence ID" value="QES22460.1"/>
    <property type="molecule type" value="Genomic_DNA"/>
</dbReference>
<dbReference type="InterPro" id="IPR036186">
    <property type="entry name" value="Serpin_sf"/>
</dbReference>
<sequence>MAGFESVAGADAVRELAARWLPRLGDGDFAVSPVGLWTALAAVASGARGRTGEELAGLLGVEGEAAARAVTEAGRRLGGTGGVAVATGVWSTMPVLESFKRGLPDVGFGVLPGAAYHALPDWVFGATDDMSFGELPDAQEELDAWVRATTGGRIPRLPLALEGSEDLVLVNALALKASWLTAFPGHLTRDEPFTDGDGGTRPVPTMRQRIPAGWVWRVGEVVVVELPCAANGDGSRSARVRFVLGAEGDGPGEVLPAAWAGAGERVPLVADSADLALPRFTLRTRTFAHRHLDALGVRLALGPEADFSGISAADMYIDKVVQEAVVEVAEEGVEAAAVTQVTMTRSAAVPRPTVVERIAFDRPFGVVVLDGTAEVPLFVGWRRSAPAGPEAQGLSLP</sequence>